<evidence type="ECO:0000313" key="2">
    <source>
        <dbReference type="Proteomes" id="UP000286786"/>
    </source>
</evidence>
<reference evidence="1 2" key="1">
    <citation type="submission" date="2018-11" db="EMBL/GenBank/DDBJ databases">
        <title>Isolation and Complete Genome Sequence of a Novel Alteromonas Phage ZP6.</title>
        <authorList>
            <person name="Han J."/>
        </authorList>
    </citation>
    <scope>NUCLEOTIDE SEQUENCE [LARGE SCALE GENOMIC DNA]</scope>
</reference>
<accession>A0A3S9U8A0</accession>
<dbReference type="EMBL" id="MK203850">
    <property type="protein sequence ID" value="AZS06536.1"/>
    <property type="molecule type" value="Genomic_DNA"/>
</dbReference>
<dbReference type="Proteomes" id="UP000286786">
    <property type="component" value="Genome"/>
</dbReference>
<dbReference type="GeneID" id="77944223"/>
<dbReference type="RefSeq" id="YP_010668082.1">
    <property type="nucleotide sequence ID" value="NC_070953.1"/>
</dbReference>
<evidence type="ECO:0000313" key="1">
    <source>
        <dbReference type="EMBL" id="AZS06536.1"/>
    </source>
</evidence>
<sequence>MMSNIRLKLPNESFWAFQYPDLPANQAEINNHVLTDGYSFGDRVEFDEDRNVVRVVKTREEVAQEQLRKEQE</sequence>
<keyword evidence="2" id="KW-1185">Reference proteome</keyword>
<protein>
    <submittedName>
        <fullName evidence="1">Uncharacterized protein</fullName>
    </submittedName>
</protein>
<proteinExistence type="predicted"/>
<name>A0A3S9U8A0_9CAUD</name>
<organism evidence="1 2">
    <name type="scientific">Alteromonas phage ZP6</name>
    <dbReference type="NCBI Taxonomy" id="2492447"/>
    <lineage>
        <taxon>Viruses</taxon>
        <taxon>Duplodnaviria</taxon>
        <taxon>Heunggongvirae</taxon>
        <taxon>Uroviricota</taxon>
        <taxon>Caudoviricetes</taxon>
        <taxon>Mareflavirus</taxon>
        <taxon>Mareflavirus ZP6</taxon>
    </lineage>
</organism>
<dbReference type="KEGG" id="vg:77944223"/>